<keyword evidence="9" id="KW-0378">Hydrolase</keyword>
<evidence type="ECO:0000256" key="2">
    <source>
        <dbReference type="ARBA" id="ARBA00022676"/>
    </source>
</evidence>
<dbReference type="GO" id="GO:0005975">
    <property type="term" value="P:carbohydrate metabolic process"/>
    <property type="evidence" value="ECO:0007669"/>
    <property type="project" value="InterPro"/>
</dbReference>
<dbReference type="GO" id="GO:0004553">
    <property type="term" value="F:hydrolase activity, hydrolyzing O-glycosyl compounds"/>
    <property type="evidence" value="ECO:0007669"/>
    <property type="project" value="TreeGrafter"/>
</dbReference>
<dbReference type="Gene3D" id="2.70.98.40">
    <property type="entry name" value="Glycoside hydrolase, family 65, N-terminal domain"/>
    <property type="match status" value="1"/>
</dbReference>
<dbReference type="RefSeq" id="WP_114436954.1">
    <property type="nucleotide sequence ID" value="NZ_QPIZ01000009.1"/>
</dbReference>
<dbReference type="Pfam" id="PF03633">
    <property type="entry name" value="Glyco_hydro_65C"/>
    <property type="match status" value="1"/>
</dbReference>
<dbReference type="InterPro" id="IPR005195">
    <property type="entry name" value="Glyco_hydro_65_M"/>
</dbReference>
<evidence type="ECO:0000259" key="8">
    <source>
        <dbReference type="Pfam" id="PF03636"/>
    </source>
</evidence>
<dbReference type="InterPro" id="IPR017045">
    <property type="entry name" value="Malt_Pase/Glycosyl_Hdrlase"/>
</dbReference>
<dbReference type="PANTHER" id="PTHR11051:SF8">
    <property type="entry name" value="PROTEIN-GLUCOSYLGALACTOSYLHYDROXYLYSINE GLUCOSIDASE"/>
    <property type="match status" value="1"/>
</dbReference>
<evidence type="ECO:0000313" key="9">
    <source>
        <dbReference type="EMBL" id="RCW36202.1"/>
    </source>
</evidence>
<keyword evidence="3" id="KW-0808">Transferase</keyword>
<dbReference type="SUPFAM" id="SSF74650">
    <property type="entry name" value="Galactose mutarotase-like"/>
    <property type="match status" value="1"/>
</dbReference>
<dbReference type="PANTHER" id="PTHR11051">
    <property type="entry name" value="GLYCOSYL HYDROLASE-RELATED"/>
    <property type="match status" value="1"/>
</dbReference>
<dbReference type="GO" id="GO:0016757">
    <property type="term" value="F:glycosyltransferase activity"/>
    <property type="evidence" value="ECO:0007669"/>
    <property type="project" value="UniProtKB-KW"/>
</dbReference>
<keyword evidence="2" id="KW-0328">Glycosyltransferase</keyword>
<feature type="binding site" evidence="5">
    <location>
        <begin position="617"/>
        <end position="618"/>
    </location>
    <ligand>
        <name>substrate</name>
    </ligand>
</feature>
<evidence type="ECO:0000256" key="1">
    <source>
        <dbReference type="ARBA" id="ARBA00006768"/>
    </source>
</evidence>
<keyword evidence="10" id="KW-1185">Reference proteome</keyword>
<feature type="domain" description="Glycoside hydrolase family 65 central catalytic" evidence="6">
    <location>
        <begin position="320"/>
        <end position="716"/>
    </location>
</feature>
<dbReference type="AlphaFoldDB" id="A0A368V539"/>
<dbReference type="PIRSF" id="PIRSF036289">
    <property type="entry name" value="Glycosyl_hydrolase_malt_phosph"/>
    <property type="match status" value="1"/>
</dbReference>
<dbReference type="Gene3D" id="2.60.420.10">
    <property type="entry name" value="Maltose phosphorylase, domain 3"/>
    <property type="match status" value="1"/>
</dbReference>
<dbReference type="InterPro" id="IPR012341">
    <property type="entry name" value="6hp_glycosidase-like_sf"/>
</dbReference>
<reference evidence="9 10" key="1">
    <citation type="submission" date="2018-07" db="EMBL/GenBank/DDBJ databases">
        <title>Freshwater and sediment microbial communities from various areas in North America, analyzing microbe dynamics in response to fracking.</title>
        <authorList>
            <person name="Lamendella R."/>
        </authorList>
    </citation>
    <scope>NUCLEOTIDE SEQUENCE [LARGE SCALE GENOMIC DNA]</scope>
    <source>
        <strain evidence="9 10">160A</strain>
    </source>
</reference>
<accession>A0A368V539</accession>
<dbReference type="InterPro" id="IPR005196">
    <property type="entry name" value="Glyco_hydro_65_N"/>
</dbReference>
<feature type="binding site" evidence="5">
    <location>
        <begin position="357"/>
        <end position="358"/>
    </location>
    <ligand>
        <name>substrate</name>
    </ligand>
</feature>
<dbReference type="FunFam" id="1.50.10.10:FF:000053">
    <property type="entry name" value="Putative glycosyl hydrolase"/>
    <property type="match status" value="1"/>
</dbReference>
<evidence type="ECO:0000256" key="3">
    <source>
        <dbReference type="ARBA" id="ARBA00022679"/>
    </source>
</evidence>
<dbReference type="Proteomes" id="UP000252733">
    <property type="component" value="Unassembled WGS sequence"/>
</dbReference>
<dbReference type="Pfam" id="PF03632">
    <property type="entry name" value="Glyco_hydro_65m"/>
    <property type="match status" value="1"/>
</dbReference>
<evidence type="ECO:0000256" key="5">
    <source>
        <dbReference type="PIRSR" id="PIRSR036289-51"/>
    </source>
</evidence>
<feature type="domain" description="Glycoside hydrolase family 65 C-terminal" evidence="7">
    <location>
        <begin position="726"/>
        <end position="788"/>
    </location>
</feature>
<comment type="similarity">
    <text evidence="1">Belongs to the glycosyl hydrolase 65 family.</text>
</comment>
<evidence type="ECO:0000259" key="7">
    <source>
        <dbReference type="Pfam" id="PF03633"/>
    </source>
</evidence>
<evidence type="ECO:0000313" key="10">
    <source>
        <dbReference type="Proteomes" id="UP000252733"/>
    </source>
</evidence>
<proteinExistence type="inferred from homology"/>
<name>A0A368V539_9BACT</name>
<evidence type="ECO:0000259" key="6">
    <source>
        <dbReference type="Pfam" id="PF03632"/>
    </source>
</evidence>
<dbReference type="Pfam" id="PF03636">
    <property type="entry name" value="Glyco_hydro_65N"/>
    <property type="match status" value="1"/>
</dbReference>
<dbReference type="GO" id="GO:0030246">
    <property type="term" value="F:carbohydrate binding"/>
    <property type="evidence" value="ECO:0007669"/>
    <property type="project" value="InterPro"/>
</dbReference>
<organism evidence="9 10">
    <name type="scientific">Marinilabilia salmonicolor</name>
    <dbReference type="NCBI Taxonomy" id="989"/>
    <lineage>
        <taxon>Bacteria</taxon>
        <taxon>Pseudomonadati</taxon>
        <taxon>Bacteroidota</taxon>
        <taxon>Bacteroidia</taxon>
        <taxon>Marinilabiliales</taxon>
        <taxon>Marinilabiliaceae</taxon>
        <taxon>Marinilabilia</taxon>
    </lineage>
</organism>
<dbReference type="EMBL" id="QPIZ01000009">
    <property type="protein sequence ID" value="RCW36202.1"/>
    <property type="molecule type" value="Genomic_DNA"/>
</dbReference>
<feature type="domain" description="Glycoside hydrolase family 65 N-terminal" evidence="8">
    <location>
        <begin position="11"/>
        <end position="266"/>
    </location>
</feature>
<dbReference type="InterPro" id="IPR011013">
    <property type="entry name" value="Gal_mutarotase_sf_dom"/>
</dbReference>
<dbReference type="InterPro" id="IPR005194">
    <property type="entry name" value="Glyco_hydro_65_C"/>
</dbReference>
<dbReference type="Gene3D" id="1.50.10.10">
    <property type="match status" value="1"/>
</dbReference>
<gene>
    <name evidence="9" type="ORF">DFO77_109166</name>
</gene>
<protein>
    <submittedName>
        <fullName evidence="9">Trehalose/maltose hydrolase-like predicted phosphorylase</fullName>
    </submittedName>
</protein>
<dbReference type="InterPro" id="IPR008928">
    <property type="entry name" value="6-hairpin_glycosidase_sf"/>
</dbReference>
<dbReference type="InterPro" id="IPR037018">
    <property type="entry name" value="GH65_N"/>
</dbReference>
<evidence type="ECO:0000256" key="4">
    <source>
        <dbReference type="PIRSR" id="PIRSR036289-50"/>
    </source>
</evidence>
<feature type="active site" description="Proton donor" evidence="4">
    <location>
        <position position="496"/>
    </location>
</feature>
<comment type="caution">
    <text evidence="9">The sequence shown here is derived from an EMBL/GenBank/DDBJ whole genome shotgun (WGS) entry which is preliminary data.</text>
</comment>
<dbReference type="SUPFAM" id="SSF48208">
    <property type="entry name" value="Six-hairpin glycosidases"/>
    <property type="match status" value="1"/>
</dbReference>
<sequence length="799" mass="92893">MKENNLWKVIYEDYIPDHEPLREALFTLGNGYVATRAAAEECAAGDIHYLGTYMAGGYNRARSEVSGRIVENEDLVNWPNWLPLSFRHDDGNWFKIDDVELLFYRQELDMYGGIMMRSMRFREKDGKESTLVARRFVNMKNRHLAGIEWTLTPENWSGKIQIRSALDGTVINSGVLRYRDLSSIHLQPLEVGQFEDDTIYLRVQANQSKTRMVQAARTRIYKNGKAVSVESDFFKKVGYVANIFTLECEEKRPLTIEKIVSVFSSRDRAITEPVLEARDALSEAGRFSELLKAHSQSWAELWYRCDIDIKDGDQTQMILRLHIFHILQTASINTIGLDVGVPARGWHGEAYRGHIFWDELFVFPFLNFQLPELARSLLMYRYHRLPAARRAAKAAGYKGAMFPWQSGSNGREESQVVHLNPQSGNWDPDNTYLQRHVGVAIAYNIYQYYEATRDIEFLMAYGAEMMFEIARFWSSIAVFNDKRGRFEIHGVVGPDEFHTEYPDSEKSGLNNNAYTNVMAVWVLRTALDFVDLLSDTRKRELFAELKIDDDEIERWQQISRKMYVPFMENGIISQFEGYDNLKELDFEHYKKKYGDIQRLDRILKAEGDSPNRYKVSKQADVLMLFYLLSADEMEALFRRMGYHFDRSTIPETVKYYIDRSSHGSTLSRLVFSWVFSRTDREESYQVFKESLKSDFEDIQGGTTAEGIHLGAMAGTVDMIQRCYTGLEIRGGILWLNPRLPKEIKGFNMRIRYRGHWIWLHFTQHRVEVSFESGRSPQIQIGFIDKVYELGEGDCKEFLL</sequence>